<sequence length="71" mass="8151">MARGRKKALSLDEQLEQIVNEIAEQEQNLKDLKSKKKEIEKEIKSQKNEELLALIQESGKSIDEVRSLIMG</sequence>
<reference evidence="2 3" key="1">
    <citation type="submission" date="2019-07" db="EMBL/GenBank/DDBJ databases">
        <title>Draft genome sequences of 15 bacterial species constituting the stable defined intestinal microbiota of the GM15 gnotobiotic mouse model.</title>
        <authorList>
            <person name="Elie C."/>
            <person name="Mathieu A."/>
            <person name="Saliou A."/>
            <person name="Darnaud M."/>
            <person name="Leulier F."/>
            <person name="Tamellini A."/>
        </authorList>
    </citation>
    <scope>NUCLEOTIDE SEQUENCE [LARGE SCALE GENOMIC DNA]</scope>
    <source>
        <strain evidence="3">ASF 502</strain>
    </source>
</reference>
<dbReference type="RefSeq" id="WP_004068607.1">
    <property type="nucleotide sequence ID" value="NZ_VIRB01000013.1"/>
</dbReference>
<evidence type="ECO:0000256" key="1">
    <source>
        <dbReference type="SAM" id="Coils"/>
    </source>
</evidence>
<keyword evidence="2" id="KW-0966">Cell projection</keyword>
<comment type="caution">
    <text evidence="2">The sequence shown here is derived from an EMBL/GenBank/DDBJ whole genome shotgun (WGS) entry which is preliminary data.</text>
</comment>
<keyword evidence="2" id="KW-0969">Cilium</keyword>
<name>A0A9X5C3U3_9FIRM</name>
<keyword evidence="2" id="KW-0282">Flagellum</keyword>
<accession>A0A9X5C3U3</accession>
<evidence type="ECO:0000313" key="2">
    <source>
        <dbReference type="EMBL" id="NDO67369.1"/>
    </source>
</evidence>
<evidence type="ECO:0000313" key="3">
    <source>
        <dbReference type="Proteomes" id="UP000474104"/>
    </source>
</evidence>
<protein>
    <submittedName>
        <fullName evidence="2">Flagellar export protein FliJ</fullName>
    </submittedName>
</protein>
<keyword evidence="1" id="KW-0175">Coiled coil</keyword>
<gene>
    <name evidence="2" type="ORF">FMM80_00915</name>
</gene>
<proteinExistence type="predicted"/>
<dbReference type="AlphaFoldDB" id="A0A9X5C3U3"/>
<dbReference type="EMBL" id="VIRB01000013">
    <property type="protein sequence ID" value="NDO67369.1"/>
    <property type="molecule type" value="Genomic_DNA"/>
</dbReference>
<dbReference type="Proteomes" id="UP000474104">
    <property type="component" value="Unassembled WGS sequence"/>
</dbReference>
<feature type="coiled-coil region" evidence="1">
    <location>
        <begin position="8"/>
        <end position="49"/>
    </location>
</feature>
<organism evidence="2 3">
    <name type="scientific">Schaedlerella arabinosiphila</name>
    <dbReference type="NCBI Taxonomy" id="2044587"/>
    <lineage>
        <taxon>Bacteria</taxon>
        <taxon>Bacillati</taxon>
        <taxon>Bacillota</taxon>
        <taxon>Clostridia</taxon>
        <taxon>Lachnospirales</taxon>
        <taxon>Lachnospiraceae</taxon>
        <taxon>Schaedlerella</taxon>
    </lineage>
</organism>